<keyword evidence="7 9" id="KW-0324">Glycolysis</keyword>
<keyword evidence="12" id="KW-1185">Reference proteome</keyword>
<comment type="catalytic activity">
    <reaction evidence="1">
        <text>L-erythrulose 1-phosphate = D-erythrulose 4-phosphate</text>
        <dbReference type="Rhea" id="RHEA:49588"/>
        <dbReference type="ChEBI" id="CHEBI:58002"/>
        <dbReference type="ChEBI" id="CHEBI:90796"/>
        <dbReference type="EC" id="5.3.1.33"/>
    </reaction>
</comment>
<comment type="subcellular location">
    <subcellularLocation>
        <location evidence="9 10">Cytoplasm</location>
    </subcellularLocation>
</comment>
<evidence type="ECO:0000256" key="2">
    <source>
        <dbReference type="ARBA" id="ARBA00004680"/>
    </source>
</evidence>
<dbReference type="HAMAP" id="MF_00147_B">
    <property type="entry name" value="TIM_B"/>
    <property type="match status" value="1"/>
</dbReference>
<keyword evidence="5 9" id="KW-0312">Gluconeogenesis</keyword>
<name>A0A916XGW1_9HYPH</name>
<dbReference type="AlphaFoldDB" id="A0A916XGW1"/>
<feature type="binding site" evidence="9">
    <location>
        <position position="175"/>
    </location>
    <ligand>
        <name>substrate</name>
    </ligand>
</feature>
<evidence type="ECO:0000313" key="11">
    <source>
        <dbReference type="EMBL" id="GGC69621.1"/>
    </source>
</evidence>
<comment type="function">
    <text evidence="9">Involved in the gluconeogenesis. Catalyzes stereospecifically the conversion of dihydroxyacetone phosphate (DHAP) to D-glyceraldehyde-3-phosphate (G3P).</text>
</comment>
<feature type="binding site" evidence="9">
    <location>
        <begin position="235"/>
        <end position="236"/>
    </location>
    <ligand>
        <name>substrate</name>
    </ligand>
</feature>
<reference evidence="11" key="1">
    <citation type="journal article" date="2014" name="Int. J. Syst. Evol. Microbiol.">
        <title>Complete genome sequence of Corynebacterium casei LMG S-19264T (=DSM 44701T), isolated from a smear-ripened cheese.</title>
        <authorList>
            <consortium name="US DOE Joint Genome Institute (JGI-PGF)"/>
            <person name="Walter F."/>
            <person name="Albersmeier A."/>
            <person name="Kalinowski J."/>
            <person name="Ruckert C."/>
        </authorList>
    </citation>
    <scope>NUCLEOTIDE SEQUENCE</scope>
    <source>
        <strain evidence="11">CGMCC 1.12919</strain>
    </source>
</reference>
<reference evidence="11" key="2">
    <citation type="submission" date="2020-09" db="EMBL/GenBank/DDBJ databases">
        <authorList>
            <person name="Sun Q."/>
            <person name="Zhou Y."/>
        </authorList>
    </citation>
    <scope>NUCLEOTIDE SEQUENCE</scope>
    <source>
        <strain evidence="11">CGMCC 1.12919</strain>
    </source>
</reference>
<evidence type="ECO:0000256" key="10">
    <source>
        <dbReference type="RuleBase" id="RU363013"/>
    </source>
</evidence>
<dbReference type="GO" id="GO:0006094">
    <property type="term" value="P:gluconeogenesis"/>
    <property type="evidence" value="ECO:0007669"/>
    <property type="project" value="UniProtKB-UniRule"/>
</dbReference>
<dbReference type="GO" id="GO:0005829">
    <property type="term" value="C:cytosol"/>
    <property type="evidence" value="ECO:0007669"/>
    <property type="project" value="TreeGrafter"/>
</dbReference>
<dbReference type="PROSITE" id="PS51440">
    <property type="entry name" value="TIM_2"/>
    <property type="match status" value="1"/>
</dbReference>
<dbReference type="SUPFAM" id="SSF51351">
    <property type="entry name" value="Triosephosphate isomerase (TIM)"/>
    <property type="match status" value="1"/>
</dbReference>
<dbReference type="GO" id="GO:0046166">
    <property type="term" value="P:glyceraldehyde-3-phosphate biosynthetic process"/>
    <property type="evidence" value="ECO:0007669"/>
    <property type="project" value="TreeGrafter"/>
</dbReference>
<evidence type="ECO:0000256" key="6">
    <source>
        <dbReference type="ARBA" id="ARBA00022490"/>
    </source>
</evidence>
<dbReference type="GO" id="GO:0019563">
    <property type="term" value="P:glycerol catabolic process"/>
    <property type="evidence" value="ECO:0007669"/>
    <property type="project" value="TreeGrafter"/>
</dbReference>
<gene>
    <name evidence="9 11" type="primary">tpiA</name>
    <name evidence="11" type="ORF">GCM10010994_30220</name>
</gene>
<sequence length="253" mass="25961">MADGTRRPLIAGNWKMHGLKVPAARTLGEIIEGYDPALRAGVDLLVCPPAPLLHMFSVVAVGSRVAIGAQDCHAEPLGAFTGEVSAEMIADAGATMVIVGHSERRAYCGESDGVVRGKALAARRARLTPIICVGETRQERDAGQALEVVGTQLFASVPDGPCDFVVAYEPVWAIGTGLTPTAQDVADMHAFMRDGLCKRFGAAADGVRLLYGGSVKPANAGELLAIADVDGALVGGASLVAADFLAIAGAAVS</sequence>
<dbReference type="PROSITE" id="PS00171">
    <property type="entry name" value="TIM_1"/>
    <property type="match status" value="1"/>
</dbReference>
<dbReference type="GO" id="GO:0004807">
    <property type="term" value="F:triose-phosphate isomerase activity"/>
    <property type="evidence" value="ECO:0007669"/>
    <property type="project" value="UniProtKB-UniRule"/>
</dbReference>
<dbReference type="FunFam" id="3.20.20.70:FF:000016">
    <property type="entry name" value="Triosephosphate isomerase"/>
    <property type="match status" value="1"/>
</dbReference>
<dbReference type="EMBL" id="BMGG01000005">
    <property type="protein sequence ID" value="GGC69621.1"/>
    <property type="molecule type" value="Genomic_DNA"/>
</dbReference>
<comment type="catalytic activity">
    <reaction evidence="9 10">
        <text>D-glyceraldehyde 3-phosphate = dihydroxyacetone phosphate</text>
        <dbReference type="Rhea" id="RHEA:18585"/>
        <dbReference type="ChEBI" id="CHEBI:57642"/>
        <dbReference type="ChEBI" id="CHEBI:59776"/>
        <dbReference type="EC" id="5.3.1.1"/>
    </reaction>
</comment>
<evidence type="ECO:0000256" key="1">
    <source>
        <dbReference type="ARBA" id="ARBA00000148"/>
    </source>
</evidence>
<comment type="similarity">
    <text evidence="4 9 10">Belongs to the triosephosphate isomerase family.</text>
</comment>
<dbReference type="NCBIfam" id="TIGR00419">
    <property type="entry name" value="tim"/>
    <property type="match status" value="1"/>
</dbReference>
<feature type="active site" description="Electrophile" evidence="9">
    <location>
        <position position="101"/>
    </location>
</feature>
<comment type="pathway">
    <text evidence="3">Carbohydrate metabolism; erythritol degradation.</text>
</comment>
<protein>
    <recommendedName>
        <fullName evidence="9 10">Triosephosphate isomerase</fullName>
        <shortName evidence="9">TIM</shortName>
        <shortName evidence="9">TPI</shortName>
        <ecNumber evidence="9 10">5.3.1.1</ecNumber>
    </recommendedName>
    <alternativeName>
        <fullName evidence="9">Triose-phosphate isomerase</fullName>
    </alternativeName>
</protein>
<dbReference type="RefSeq" id="WP_188610007.1">
    <property type="nucleotide sequence ID" value="NZ_BMGG01000005.1"/>
</dbReference>
<dbReference type="CDD" id="cd00311">
    <property type="entry name" value="TIM"/>
    <property type="match status" value="1"/>
</dbReference>
<accession>A0A916XGW1</accession>
<organism evidence="11 12">
    <name type="scientific">Chelatococcus reniformis</name>
    <dbReference type="NCBI Taxonomy" id="1494448"/>
    <lineage>
        <taxon>Bacteria</taxon>
        <taxon>Pseudomonadati</taxon>
        <taxon>Pseudomonadota</taxon>
        <taxon>Alphaproteobacteria</taxon>
        <taxon>Hyphomicrobiales</taxon>
        <taxon>Chelatococcaceae</taxon>
        <taxon>Chelatococcus</taxon>
    </lineage>
</organism>
<feature type="active site" description="Proton acceptor" evidence="9">
    <location>
        <position position="169"/>
    </location>
</feature>
<feature type="binding site" evidence="9">
    <location>
        <position position="214"/>
    </location>
    <ligand>
        <name>substrate</name>
    </ligand>
</feature>
<dbReference type="EC" id="5.3.1.1" evidence="9 10"/>
<dbReference type="Pfam" id="PF00121">
    <property type="entry name" value="TIM"/>
    <property type="match status" value="1"/>
</dbReference>
<evidence type="ECO:0000256" key="7">
    <source>
        <dbReference type="ARBA" id="ARBA00023152"/>
    </source>
</evidence>
<feature type="binding site" evidence="9">
    <location>
        <begin position="13"/>
        <end position="15"/>
    </location>
    <ligand>
        <name>substrate</name>
    </ligand>
</feature>
<comment type="subunit">
    <text evidence="9 10">Homodimer.</text>
</comment>
<dbReference type="PANTHER" id="PTHR21139:SF42">
    <property type="entry name" value="TRIOSEPHOSPHATE ISOMERASE"/>
    <property type="match status" value="1"/>
</dbReference>
<evidence type="ECO:0000256" key="9">
    <source>
        <dbReference type="HAMAP-Rule" id="MF_00147"/>
    </source>
</evidence>
<dbReference type="GO" id="GO:0006096">
    <property type="term" value="P:glycolytic process"/>
    <property type="evidence" value="ECO:0007669"/>
    <property type="project" value="UniProtKB-UniRule"/>
</dbReference>
<dbReference type="Gene3D" id="3.20.20.70">
    <property type="entry name" value="Aldolase class I"/>
    <property type="match status" value="1"/>
</dbReference>
<comment type="pathway">
    <text evidence="2 9 10">Carbohydrate degradation; glycolysis; D-glyceraldehyde 3-phosphate from glycerone phosphate: step 1/1.</text>
</comment>
<dbReference type="InterPro" id="IPR035990">
    <property type="entry name" value="TIM_sf"/>
</dbReference>
<evidence type="ECO:0000256" key="5">
    <source>
        <dbReference type="ARBA" id="ARBA00022432"/>
    </source>
</evidence>
<evidence type="ECO:0000313" key="12">
    <source>
        <dbReference type="Proteomes" id="UP000637002"/>
    </source>
</evidence>
<proteinExistence type="inferred from homology"/>
<keyword evidence="8 9" id="KW-0413">Isomerase</keyword>
<comment type="pathway">
    <text evidence="9 10">Carbohydrate biosynthesis; gluconeogenesis.</text>
</comment>
<dbReference type="InterPro" id="IPR020861">
    <property type="entry name" value="Triosephosphate_isomerase_AS"/>
</dbReference>
<dbReference type="PANTHER" id="PTHR21139">
    <property type="entry name" value="TRIOSEPHOSPHATE ISOMERASE"/>
    <property type="match status" value="1"/>
</dbReference>
<dbReference type="Proteomes" id="UP000637002">
    <property type="component" value="Unassembled WGS sequence"/>
</dbReference>
<keyword evidence="6 9" id="KW-0963">Cytoplasm</keyword>
<dbReference type="InterPro" id="IPR013785">
    <property type="entry name" value="Aldolase_TIM"/>
</dbReference>
<dbReference type="InterPro" id="IPR000652">
    <property type="entry name" value="Triosephosphate_isomerase"/>
</dbReference>
<evidence type="ECO:0000256" key="8">
    <source>
        <dbReference type="ARBA" id="ARBA00023235"/>
    </source>
</evidence>
<dbReference type="InterPro" id="IPR022896">
    <property type="entry name" value="TrioseP_Isoase_bac/euk"/>
</dbReference>
<evidence type="ECO:0000256" key="4">
    <source>
        <dbReference type="ARBA" id="ARBA00007422"/>
    </source>
</evidence>
<comment type="caution">
    <text evidence="11">The sequence shown here is derived from an EMBL/GenBank/DDBJ whole genome shotgun (WGS) entry which is preliminary data.</text>
</comment>
<evidence type="ECO:0000256" key="3">
    <source>
        <dbReference type="ARBA" id="ARBA00004939"/>
    </source>
</evidence>